<dbReference type="InterPro" id="IPR010982">
    <property type="entry name" value="Lambda_DNA-bd_dom_sf"/>
</dbReference>
<dbReference type="Pfam" id="PF13560">
    <property type="entry name" value="HTH_31"/>
    <property type="match status" value="1"/>
</dbReference>
<comment type="caution">
    <text evidence="2">The sequence shown here is derived from an EMBL/GenBank/DDBJ whole genome shotgun (WGS) entry which is preliminary data.</text>
</comment>
<sequence length="241" mass="26423">MAFISTEYYTRLEQARGPRPSREVLAGLARALRLTDAERAHLHHLAGAPPAPPPGPPREVRQSILDLLERLPQAAAFVTSATLEVLAWNELAAALMEDFSALPRRDRNLVRRAFLGPRHGGRRLYGVSDADDFARHAARRLRAAAARYPDSPEVTGLVDELLAKSPEFARLWAAHEVAAGPTLCKTFQHPLVGPITVNCDALDIIDRDQQVVIYTAVPGSPSEEALRLLAVIGTQRMDAPR</sequence>
<dbReference type="EMBL" id="BOOF01000007">
    <property type="protein sequence ID" value="GIH61137.1"/>
    <property type="molecule type" value="Genomic_DNA"/>
</dbReference>
<evidence type="ECO:0000313" key="2">
    <source>
        <dbReference type="EMBL" id="GIH61137.1"/>
    </source>
</evidence>
<dbReference type="InterPro" id="IPR041413">
    <property type="entry name" value="MLTR_LBD"/>
</dbReference>
<accession>A0ABQ4GI57</accession>
<evidence type="ECO:0000259" key="1">
    <source>
        <dbReference type="Pfam" id="PF17765"/>
    </source>
</evidence>
<proteinExistence type="predicted"/>
<name>A0ABQ4GI57_9ACTN</name>
<organism evidence="2 3">
    <name type="scientific">Microbispora siamensis</name>
    <dbReference type="NCBI Taxonomy" id="564413"/>
    <lineage>
        <taxon>Bacteria</taxon>
        <taxon>Bacillati</taxon>
        <taxon>Actinomycetota</taxon>
        <taxon>Actinomycetes</taxon>
        <taxon>Streptosporangiales</taxon>
        <taxon>Streptosporangiaceae</taxon>
        <taxon>Microbispora</taxon>
    </lineage>
</organism>
<dbReference type="PANTHER" id="PTHR35010">
    <property type="entry name" value="BLL4672 PROTEIN-RELATED"/>
    <property type="match status" value="1"/>
</dbReference>
<feature type="domain" description="MmyB-like transcription regulator ligand binding" evidence="1">
    <location>
        <begin position="60"/>
        <end position="229"/>
    </location>
</feature>
<dbReference type="Pfam" id="PF17765">
    <property type="entry name" value="MLTR_LBD"/>
    <property type="match status" value="1"/>
</dbReference>
<gene>
    <name evidence="2" type="ORF">Msi02_19540</name>
</gene>
<dbReference type="Gene3D" id="3.30.450.180">
    <property type="match status" value="1"/>
</dbReference>
<reference evidence="2 3" key="1">
    <citation type="submission" date="2021-01" db="EMBL/GenBank/DDBJ databases">
        <title>Whole genome shotgun sequence of Microbispora siamensis NBRC 104113.</title>
        <authorList>
            <person name="Komaki H."/>
            <person name="Tamura T."/>
        </authorList>
    </citation>
    <scope>NUCLEOTIDE SEQUENCE [LARGE SCALE GENOMIC DNA]</scope>
    <source>
        <strain evidence="2 3">NBRC 104113</strain>
    </source>
</reference>
<dbReference type="Gene3D" id="1.10.260.40">
    <property type="entry name" value="lambda repressor-like DNA-binding domains"/>
    <property type="match status" value="1"/>
</dbReference>
<dbReference type="PANTHER" id="PTHR35010:SF2">
    <property type="entry name" value="BLL4672 PROTEIN"/>
    <property type="match status" value="1"/>
</dbReference>
<evidence type="ECO:0000313" key="3">
    <source>
        <dbReference type="Proteomes" id="UP000660454"/>
    </source>
</evidence>
<protein>
    <submittedName>
        <fullName evidence="2">Transcriptional regulator</fullName>
    </submittedName>
</protein>
<dbReference type="Proteomes" id="UP000660454">
    <property type="component" value="Unassembled WGS sequence"/>
</dbReference>
<keyword evidence="3" id="KW-1185">Reference proteome</keyword>